<evidence type="ECO:0008006" key="3">
    <source>
        <dbReference type="Google" id="ProtNLM"/>
    </source>
</evidence>
<dbReference type="RefSeq" id="WP_182840199.1">
    <property type="nucleotide sequence ID" value="NZ_BAAABQ010000066.1"/>
</dbReference>
<comment type="caution">
    <text evidence="1">The sequence shown here is derived from an EMBL/GenBank/DDBJ whole genome shotgun (WGS) entry which is preliminary data.</text>
</comment>
<evidence type="ECO:0000313" key="2">
    <source>
        <dbReference type="Proteomes" id="UP000517916"/>
    </source>
</evidence>
<accession>A0ABR6BVU8</accession>
<reference evidence="1 2" key="1">
    <citation type="submission" date="2020-08" db="EMBL/GenBank/DDBJ databases">
        <title>Genomic Encyclopedia of Archaeal and Bacterial Type Strains, Phase II (KMG-II): from individual species to whole genera.</title>
        <authorList>
            <person name="Goeker M."/>
        </authorList>
    </citation>
    <scope>NUCLEOTIDE SEQUENCE [LARGE SCALE GENOMIC DNA]</scope>
    <source>
        <strain evidence="1 2">DSM 43850</strain>
    </source>
</reference>
<organism evidence="1 2">
    <name type="scientific">Kutzneria viridogrisea</name>
    <dbReference type="NCBI Taxonomy" id="47990"/>
    <lineage>
        <taxon>Bacteria</taxon>
        <taxon>Bacillati</taxon>
        <taxon>Actinomycetota</taxon>
        <taxon>Actinomycetes</taxon>
        <taxon>Pseudonocardiales</taxon>
        <taxon>Pseudonocardiaceae</taxon>
        <taxon>Kutzneria</taxon>
    </lineage>
</organism>
<protein>
    <recommendedName>
        <fullName evidence="3">Molecular chaperone Hsp90</fullName>
    </recommendedName>
</protein>
<gene>
    <name evidence="1" type="ORF">BC739_008283</name>
</gene>
<dbReference type="SUPFAM" id="SSF55874">
    <property type="entry name" value="ATPase domain of HSP90 chaperone/DNA topoisomerase II/histidine kinase"/>
    <property type="match status" value="1"/>
</dbReference>
<dbReference type="InterPro" id="IPR036890">
    <property type="entry name" value="HATPase_C_sf"/>
</dbReference>
<dbReference type="EMBL" id="JACJID010000008">
    <property type="protein sequence ID" value="MBA8931036.1"/>
    <property type="molecule type" value="Genomic_DNA"/>
</dbReference>
<evidence type="ECO:0000313" key="1">
    <source>
        <dbReference type="EMBL" id="MBA8931036.1"/>
    </source>
</evidence>
<dbReference type="Proteomes" id="UP000517916">
    <property type="component" value="Unassembled WGS sequence"/>
</dbReference>
<keyword evidence="2" id="KW-1185">Reference proteome</keyword>
<proteinExistence type="predicted"/>
<dbReference type="NCBIfam" id="NF047352">
    <property type="entry name" value="P_loop_sacsin"/>
    <property type="match status" value="1"/>
</dbReference>
<sequence length="984" mass="104349">MTDFGIAELRTSVLEAWRGSPTRFREDANAEEDLRLGGYRDRLLVELAQNAADAAGTGGTLRLSVVDGELRAANTGAPLTAEGVAALASLRASAKRGARTVGQFGVGFAAVLAVTEAPRVVSTSGGVAFSAERTRQAAADLPGVAERGGAVPVLRLAWDLPEDEPAPPQGFDTEVRLPLRAEVSVEDLLAGFAVEAPDLLLALPGLSRIEVGEQAWWREDGADGVVLVHGPTGQARWLLCRASGELDADAVEGLGIEARERPEWTICWAVPVDEHGVPQPLGEDVLHAPTPTDERLSLPARLLGSVPVESSRRRLLPGPATDAVLANAARTFVQLVLALAPEHRIALVPVPDFPKSEVDGTLRALVTAELRAASWLPAQEDGVLLVPARARVLDVLAPELAELLAEVVDGLAAAELSNQTCARQLAALEVPRIRLAEVVALVSGQDREPAWWAGFYAALAPVAEQDATAREELGGLPVPLVDGRTVTGPRDVLLPDFDQETIGALSTMDVMGLRVAHPEAVHPLLARLGARDAGPADLLDAMRTAVERSMEDAESGFDTTALVDTVLWLTESTGSRRGERPWLASLALPDTEGEFRHADELILPASPLREVFDAEVIGKDAPVGVLAEELAGRWPAEVLAAVGVIDSFVVVYEESPGGPDHELADEELWWQAVDGDLNPPAELLGVRDLDLVDDQRWPQALRLLAEQPETWQAVTRAGGYTGWWLARNARLAGAAPREWRLPAAEALTGLYDPIPDVGVRADLLAAIGVRAELTATGPADTADVLRRLADPDRAVPPGVAMRAHHVIAEAVRGGLVEPSEVDLPEEVRVLTGRVVSGEGAVVLDSPWLLAAFAPEQVVAADPDDAEALAELLDLPLAADEVDADALIGNGLPVAWADLGAVVAASELLDRPVPEGLVVVHDELSVRRGGAEHRVTWWVTEDGVVHAEDSPAGLSRALAWAVDRWGDRHLLAALLDDPTAATYLA</sequence>
<name>A0ABR6BVU8_9PSEU</name>